<sequence>MNQSAACIILAAFGVSAGLFLKSAWNGAARWRVLAGWGVIVAAVGFSIWSFGSGRGPFIAASVMSLAFLALVATGHERRTATLRKNGNAPPEPSERRSKVWRGWVRGILAGPLGGIAAIGAGIAFAVWMPGEKVTALVLGGLLVPLIWAACMAWTLADDRIGRAALVLSGLTIVSFAAAALKGLA</sequence>
<dbReference type="EMBL" id="JAASRM010000001">
    <property type="protein sequence ID" value="NIK89918.1"/>
    <property type="molecule type" value="Genomic_DNA"/>
</dbReference>
<protein>
    <submittedName>
        <fullName evidence="2">Uncharacterized protein</fullName>
    </submittedName>
</protein>
<evidence type="ECO:0000313" key="3">
    <source>
        <dbReference type="Proteomes" id="UP000570514"/>
    </source>
</evidence>
<evidence type="ECO:0000256" key="1">
    <source>
        <dbReference type="SAM" id="Phobius"/>
    </source>
</evidence>
<dbReference type="Proteomes" id="UP000570514">
    <property type="component" value="Unassembled WGS sequence"/>
</dbReference>
<accession>A0A846N1U5</accession>
<dbReference type="AlphaFoldDB" id="A0A846N1U5"/>
<feature type="transmembrane region" description="Helical" evidence="1">
    <location>
        <begin position="33"/>
        <end position="52"/>
    </location>
</feature>
<keyword evidence="1" id="KW-0472">Membrane</keyword>
<gene>
    <name evidence="2" type="ORF">FHS83_003236</name>
</gene>
<feature type="transmembrane region" description="Helical" evidence="1">
    <location>
        <begin position="58"/>
        <end position="75"/>
    </location>
</feature>
<organism evidence="2 3">
    <name type="scientific">Rhizomicrobium palustre</name>
    <dbReference type="NCBI Taxonomy" id="189966"/>
    <lineage>
        <taxon>Bacteria</taxon>
        <taxon>Pseudomonadati</taxon>
        <taxon>Pseudomonadota</taxon>
        <taxon>Alphaproteobacteria</taxon>
        <taxon>Micropepsales</taxon>
        <taxon>Micropepsaceae</taxon>
        <taxon>Rhizomicrobium</taxon>
    </lineage>
</organism>
<proteinExistence type="predicted"/>
<feature type="transmembrane region" description="Helical" evidence="1">
    <location>
        <begin position="134"/>
        <end position="157"/>
    </location>
</feature>
<feature type="transmembrane region" description="Helical" evidence="1">
    <location>
        <begin position="104"/>
        <end position="128"/>
    </location>
</feature>
<keyword evidence="1" id="KW-0812">Transmembrane</keyword>
<keyword evidence="3" id="KW-1185">Reference proteome</keyword>
<name>A0A846N1U5_9PROT</name>
<comment type="caution">
    <text evidence="2">The sequence shown here is derived from an EMBL/GenBank/DDBJ whole genome shotgun (WGS) entry which is preliminary data.</text>
</comment>
<dbReference type="RefSeq" id="WP_167084016.1">
    <property type="nucleotide sequence ID" value="NZ_BAAADC010000001.1"/>
</dbReference>
<keyword evidence="1" id="KW-1133">Transmembrane helix</keyword>
<reference evidence="2 3" key="1">
    <citation type="submission" date="2020-03" db="EMBL/GenBank/DDBJ databases">
        <title>Genomic Encyclopedia of Type Strains, Phase IV (KMG-IV): sequencing the most valuable type-strain genomes for metagenomic binning, comparative biology and taxonomic classification.</title>
        <authorList>
            <person name="Goeker M."/>
        </authorList>
    </citation>
    <scope>NUCLEOTIDE SEQUENCE [LARGE SCALE GENOMIC DNA]</scope>
    <source>
        <strain evidence="2 3">DSM 19867</strain>
    </source>
</reference>
<feature type="transmembrane region" description="Helical" evidence="1">
    <location>
        <begin position="164"/>
        <end position="184"/>
    </location>
</feature>
<evidence type="ECO:0000313" key="2">
    <source>
        <dbReference type="EMBL" id="NIK89918.1"/>
    </source>
</evidence>
<feature type="transmembrane region" description="Helical" evidence="1">
    <location>
        <begin position="6"/>
        <end position="21"/>
    </location>
</feature>